<protein>
    <submittedName>
        <fullName evidence="2">Uncharacterized protein</fullName>
    </submittedName>
</protein>
<dbReference type="Proteomes" id="UP000277928">
    <property type="component" value="Unassembled WGS sequence"/>
</dbReference>
<reference evidence="2 3" key="1">
    <citation type="submission" date="2018-08" db="EMBL/GenBank/DDBJ databases">
        <authorList>
            <person name="Laetsch R D."/>
            <person name="Stevens L."/>
            <person name="Kumar S."/>
            <person name="Blaxter L. M."/>
        </authorList>
    </citation>
    <scope>NUCLEOTIDE SEQUENCE [LARGE SCALE GENOMIC DNA]</scope>
</reference>
<accession>A0A3P6TE82</accession>
<gene>
    <name evidence="2" type="ORF">NLS_LOCUS7638</name>
</gene>
<proteinExistence type="predicted"/>
<dbReference type="AlphaFoldDB" id="A0A3P6TE82"/>
<organism evidence="2 3">
    <name type="scientific">Litomosoides sigmodontis</name>
    <name type="common">Filarial nematode worm</name>
    <dbReference type="NCBI Taxonomy" id="42156"/>
    <lineage>
        <taxon>Eukaryota</taxon>
        <taxon>Metazoa</taxon>
        <taxon>Ecdysozoa</taxon>
        <taxon>Nematoda</taxon>
        <taxon>Chromadorea</taxon>
        <taxon>Rhabditida</taxon>
        <taxon>Spirurina</taxon>
        <taxon>Spiruromorpha</taxon>
        <taxon>Filarioidea</taxon>
        <taxon>Onchocercidae</taxon>
        <taxon>Litomosoides</taxon>
    </lineage>
</organism>
<keyword evidence="1" id="KW-1133">Transmembrane helix</keyword>
<name>A0A3P6TE82_LITSI</name>
<evidence type="ECO:0000313" key="3">
    <source>
        <dbReference type="Proteomes" id="UP000277928"/>
    </source>
</evidence>
<keyword evidence="1" id="KW-0812">Transmembrane</keyword>
<sequence length="117" mass="14049">MNHFKAFQFQNKFCVESKSPLCDISSGNYCLCWWRKVFISSKFGVVRTLSVVVTFMHIAIRLFIIYQQVAVSVVWKMKIRRIKKFLDLEDHRNCINNKMQESLEQIPNFHIYKDYMT</sequence>
<feature type="transmembrane region" description="Helical" evidence="1">
    <location>
        <begin position="51"/>
        <end position="75"/>
    </location>
</feature>
<keyword evidence="1" id="KW-0472">Membrane</keyword>
<evidence type="ECO:0000256" key="1">
    <source>
        <dbReference type="SAM" id="Phobius"/>
    </source>
</evidence>
<dbReference type="EMBL" id="UYRX01000820">
    <property type="protein sequence ID" value="VDK86472.1"/>
    <property type="molecule type" value="Genomic_DNA"/>
</dbReference>
<evidence type="ECO:0000313" key="2">
    <source>
        <dbReference type="EMBL" id="VDK86472.1"/>
    </source>
</evidence>
<keyword evidence="3" id="KW-1185">Reference proteome</keyword>